<dbReference type="Pfam" id="PF02837">
    <property type="entry name" value="Glyco_hydro_2_N"/>
    <property type="match status" value="1"/>
</dbReference>
<dbReference type="Proteomes" id="UP000292855">
    <property type="component" value="Unassembled WGS sequence"/>
</dbReference>
<dbReference type="Gene3D" id="3.20.20.80">
    <property type="entry name" value="Glycosidases"/>
    <property type="match status" value="1"/>
</dbReference>
<evidence type="ECO:0000259" key="12">
    <source>
        <dbReference type="SMART" id="SM01038"/>
    </source>
</evidence>
<keyword evidence="11" id="KW-0732">Signal</keyword>
<dbReference type="OrthoDB" id="9801077at2"/>
<dbReference type="Pfam" id="PF00703">
    <property type="entry name" value="Glyco_hydro_2"/>
    <property type="match status" value="1"/>
</dbReference>
<dbReference type="InterPro" id="IPR023230">
    <property type="entry name" value="Glyco_hydro_2_CS"/>
</dbReference>
<dbReference type="GO" id="GO:0009341">
    <property type="term" value="C:beta-galactosidase complex"/>
    <property type="evidence" value="ECO:0007669"/>
    <property type="project" value="InterPro"/>
</dbReference>
<keyword evidence="7" id="KW-0106">Calcium</keyword>
<comment type="similarity">
    <text evidence="3 10">Belongs to the glycosyl hydrolase 2 family.</text>
</comment>
<evidence type="ECO:0000256" key="4">
    <source>
        <dbReference type="ARBA" id="ARBA00011245"/>
    </source>
</evidence>
<proteinExistence type="inferred from homology"/>
<dbReference type="SUPFAM" id="SSF49785">
    <property type="entry name" value="Galactose-binding domain-like"/>
    <property type="match status" value="1"/>
</dbReference>
<dbReference type="EC" id="3.2.1.23" evidence="5 10"/>
<evidence type="ECO:0000313" key="14">
    <source>
        <dbReference type="Proteomes" id="UP000292855"/>
    </source>
</evidence>
<dbReference type="InterPro" id="IPR006101">
    <property type="entry name" value="Glyco_hydro_2"/>
</dbReference>
<reference evidence="13 14" key="1">
    <citation type="submission" date="2019-02" db="EMBL/GenBank/DDBJ databases">
        <authorList>
            <person name="Li Y."/>
        </authorList>
    </citation>
    <scope>NUCLEOTIDE SEQUENCE [LARGE SCALE GENOMIC DNA]</scope>
    <source>
        <strain evidence="13 14">30C10-4-7</strain>
    </source>
</reference>
<dbReference type="PROSITE" id="PS00719">
    <property type="entry name" value="GLYCOSYL_HYDROL_F2_1"/>
    <property type="match status" value="1"/>
</dbReference>
<dbReference type="SMART" id="SM01038">
    <property type="entry name" value="Bgal_small_N"/>
    <property type="match status" value="1"/>
</dbReference>
<dbReference type="Gene3D" id="2.70.98.10">
    <property type="match status" value="1"/>
</dbReference>
<dbReference type="SUPFAM" id="SSF49303">
    <property type="entry name" value="beta-Galactosidase/glucuronidase domain"/>
    <property type="match status" value="2"/>
</dbReference>
<feature type="signal peptide" evidence="11">
    <location>
        <begin position="1"/>
        <end position="22"/>
    </location>
</feature>
<dbReference type="InterPro" id="IPR023232">
    <property type="entry name" value="Glyco_hydro_2_AS"/>
</dbReference>
<evidence type="ECO:0000256" key="3">
    <source>
        <dbReference type="ARBA" id="ARBA00007401"/>
    </source>
</evidence>
<comment type="catalytic activity">
    <reaction evidence="1 10">
        <text>Hydrolysis of terminal non-reducing beta-D-galactose residues in beta-D-galactosides.</text>
        <dbReference type="EC" id="3.2.1.23"/>
    </reaction>
</comment>
<dbReference type="Pfam" id="PF16353">
    <property type="entry name" value="LacZ_4"/>
    <property type="match status" value="1"/>
</dbReference>
<keyword evidence="14" id="KW-1185">Reference proteome</keyword>
<evidence type="ECO:0000256" key="10">
    <source>
        <dbReference type="RuleBase" id="RU361154"/>
    </source>
</evidence>
<evidence type="ECO:0000256" key="9">
    <source>
        <dbReference type="ARBA" id="ARBA00032230"/>
    </source>
</evidence>
<dbReference type="InterPro" id="IPR014718">
    <property type="entry name" value="GH-type_carb-bd"/>
</dbReference>
<dbReference type="InterPro" id="IPR032312">
    <property type="entry name" value="LacZ_4"/>
</dbReference>
<evidence type="ECO:0000256" key="2">
    <source>
        <dbReference type="ARBA" id="ARBA00001913"/>
    </source>
</evidence>
<keyword evidence="6 10" id="KW-0378">Hydrolase</keyword>
<dbReference type="PRINTS" id="PR00132">
    <property type="entry name" value="GLHYDRLASE2"/>
</dbReference>
<dbReference type="AlphaFoldDB" id="A0A4Q6XT81"/>
<dbReference type="InterPro" id="IPR004199">
    <property type="entry name" value="B-gal_small/dom_5"/>
</dbReference>
<evidence type="ECO:0000256" key="1">
    <source>
        <dbReference type="ARBA" id="ARBA00001412"/>
    </source>
</evidence>
<dbReference type="PANTHER" id="PTHR46323">
    <property type="entry name" value="BETA-GALACTOSIDASE"/>
    <property type="match status" value="1"/>
</dbReference>
<dbReference type="PROSITE" id="PS00608">
    <property type="entry name" value="GLYCOSYL_HYDROL_F2_2"/>
    <property type="match status" value="1"/>
</dbReference>
<evidence type="ECO:0000256" key="8">
    <source>
        <dbReference type="ARBA" id="ARBA00023295"/>
    </source>
</evidence>
<dbReference type="RefSeq" id="WP_130141696.1">
    <property type="nucleotide sequence ID" value="NZ_SGIT01000002.1"/>
</dbReference>
<dbReference type="InterPro" id="IPR006102">
    <property type="entry name" value="Ig-like_GH2"/>
</dbReference>
<dbReference type="Pfam" id="PF02929">
    <property type="entry name" value="Bgal_small_N"/>
    <property type="match status" value="1"/>
</dbReference>
<feature type="chain" id="PRO_5020569565" description="Beta-galactosidase" evidence="11">
    <location>
        <begin position="23"/>
        <end position="999"/>
    </location>
</feature>
<dbReference type="InterPro" id="IPR006103">
    <property type="entry name" value="Glyco_hydro_2_cat"/>
</dbReference>
<dbReference type="Gene3D" id="2.60.120.260">
    <property type="entry name" value="Galactose-binding domain-like"/>
    <property type="match status" value="1"/>
</dbReference>
<evidence type="ECO:0000256" key="11">
    <source>
        <dbReference type="SAM" id="SignalP"/>
    </source>
</evidence>
<comment type="caution">
    <text evidence="13">The sequence shown here is derived from an EMBL/GenBank/DDBJ whole genome shotgun (WGS) entry which is preliminary data.</text>
</comment>
<gene>
    <name evidence="13" type="ORF">EWE74_11525</name>
</gene>
<evidence type="ECO:0000256" key="5">
    <source>
        <dbReference type="ARBA" id="ARBA00012756"/>
    </source>
</evidence>
<name>A0A4Q6XT81_9SPHI</name>
<dbReference type="InterPro" id="IPR011013">
    <property type="entry name" value="Gal_mutarotase_sf_dom"/>
</dbReference>
<dbReference type="InterPro" id="IPR006104">
    <property type="entry name" value="Glyco_hydro_2_N"/>
</dbReference>
<dbReference type="GO" id="GO:0005990">
    <property type="term" value="P:lactose catabolic process"/>
    <property type="evidence" value="ECO:0007669"/>
    <property type="project" value="TreeGrafter"/>
</dbReference>
<evidence type="ECO:0000256" key="6">
    <source>
        <dbReference type="ARBA" id="ARBA00022801"/>
    </source>
</evidence>
<dbReference type="InterPro" id="IPR050347">
    <property type="entry name" value="Bact_Beta-galactosidase"/>
</dbReference>
<dbReference type="InterPro" id="IPR008979">
    <property type="entry name" value="Galactose-bd-like_sf"/>
</dbReference>
<dbReference type="PANTHER" id="PTHR46323:SF2">
    <property type="entry name" value="BETA-GALACTOSIDASE"/>
    <property type="match status" value="1"/>
</dbReference>
<dbReference type="GO" id="GO:0030246">
    <property type="term" value="F:carbohydrate binding"/>
    <property type="evidence" value="ECO:0007669"/>
    <property type="project" value="InterPro"/>
</dbReference>
<keyword evidence="8 10" id="KW-0326">Glycosidase</keyword>
<feature type="domain" description="Beta galactosidase small chain/" evidence="12">
    <location>
        <begin position="718"/>
        <end position="965"/>
    </location>
</feature>
<comment type="subunit">
    <text evidence="4">Monomer.</text>
</comment>
<comment type="cofactor">
    <cofactor evidence="2">
        <name>Ca(2+)</name>
        <dbReference type="ChEBI" id="CHEBI:29108"/>
    </cofactor>
</comment>
<dbReference type="SUPFAM" id="SSF51445">
    <property type="entry name" value="(Trans)glycosidases"/>
    <property type="match status" value="1"/>
</dbReference>
<evidence type="ECO:0000256" key="7">
    <source>
        <dbReference type="ARBA" id="ARBA00022837"/>
    </source>
</evidence>
<dbReference type="Gene3D" id="2.60.40.10">
    <property type="entry name" value="Immunoglobulins"/>
    <property type="match status" value="2"/>
</dbReference>
<protein>
    <recommendedName>
        <fullName evidence="5 10">Beta-galactosidase</fullName>
        <ecNumber evidence="5 10">3.2.1.23</ecNumber>
    </recommendedName>
    <alternativeName>
        <fullName evidence="9 10">Lactase</fullName>
    </alternativeName>
</protein>
<dbReference type="SUPFAM" id="SSF74650">
    <property type="entry name" value="Galactose mutarotase-like"/>
    <property type="match status" value="1"/>
</dbReference>
<dbReference type="InterPro" id="IPR036156">
    <property type="entry name" value="Beta-gal/glucu_dom_sf"/>
</dbReference>
<organism evidence="13 14">
    <name type="scientific">Sphingobacterium corticibacterium</name>
    <dbReference type="NCBI Taxonomy" id="2484746"/>
    <lineage>
        <taxon>Bacteria</taxon>
        <taxon>Pseudomonadati</taxon>
        <taxon>Bacteroidota</taxon>
        <taxon>Sphingobacteriia</taxon>
        <taxon>Sphingobacteriales</taxon>
        <taxon>Sphingobacteriaceae</taxon>
        <taxon>Sphingobacterium</taxon>
    </lineage>
</organism>
<dbReference type="EMBL" id="SGIT01000002">
    <property type="protein sequence ID" value="RZF59777.1"/>
    <property type="molecule type" value="Genomic_DNA"/>
</dbReference>
<dbReference type="InterPro" id="IPR013783">
    <property type="entry name" value="Ig-like_fold"/>
</dbReference>
<evidence type="ECO:0000313" key="13">
    <source>
        <dbReference type="EMBL" id="RZF59777.1"/>
    </source>
</evidence>
<dbReference type="GO" id="GO:0004565">
    <property type="term" value="F:beta-galactosidase activity"/>
    <property type="evidence" value="ECO:0007669"/>
    <property type="project" value="UniProtKB-EC"/>
</dbReference>
<accession>A0A4Q6XT81</accession>
<dbReference type="InterPro" id="IPR017853">
    <property type="entry name" value="GH"/>
</dbReference>
<dbReference type="Pfam" id="PF02836">
    <property type="entry name" value="Glyco_hydro_2_C"/>
    <property type="match status" value="1"/>
</dbReference>
<sequence>MKLKISLLIIFICSSFSRGLFAQTLIPSEEDAKQSLNGKWYFKYIPSADIADDSLFYKPDYDVDSWSKINVPSNWELQGFAEPTYGKKLKNGTGLYRTQFDVPTHWKGNSIYIAFGGVQTGYTVWVNGKYVGEFASAFNLQTFDISPYVNIGGENTLAVKVITQPKGWEFDTNDDWSLSGIYRDVTLFTLSPVHIEDLVIKTRVNPASSNIDISAKIEKISNVKFSKKLNIQGELLDASGTVIEKFILTPEGLKNKSNIVYVNGVLKVENPKLWTAETPYLYTLRLLLKDNDAVLQKYTERIGIREVTWTNGVLKLNGSPIKLKGINHHNLTPSNGRAITESEMKKDLELMRKGNINFIRTAHYPPQPRLLELCDSLGFYVMNEIPYGYGDELLTDTSYLPILKTRAKATIWRDKNRPSVIIWSVGNENPVTEIGLITGRYVKSLDDTRPYCFPQTPTVFKNMMEALPDSIDMLDFHYPQPSEIKEFAKTIEQPLIASEYAHALGLDFGMAEEIYEVMYIEPKLAGGAVWKLFDQGILRKSQNKISKGESTIYVWTDENTIYDTGGNQGTDGIVYADRTPQTDFFQMRKIYTPVKALDDTLYFRGGNQNFEIKIQNRYDFTDLAAVKFKWELYADTTIINSGIVPLKGNPHETITASINTTLPETPAALFYYLRLTVEDKEHFQVYEKTYPLYQQKSTVDLIDKIGSPNAKPILKANAVESNDYQFEFEEQSGITQLKNGNGVLLIADGMFARVGRKPSMAQDATTTSRRSKIRHTLWNPFLLTDPKVKVIRHDAEQLRVNYTYQPDSMENRAISGEITYDFSDRGYINVHYNLLPKGQEEAVETGLSFVIPSSFTEFKWIGKGPYAAYPGKDRLSEFGVYHLNSNDLYFAGNRQDVECAVFTDVHGNGFALIANKANIAVERTEKGIVVSHNAHVSSVFNKYEWPQDLYSFKESDGIKGMFTIVPFSTTTWPSVLNDLFGDNKKITKAFQPFYHSYDQ</sequence>